<dbReference type="AlphaFoldDB" id="A0A812A260"/>
<evidence type="ECO:0000313" key="2">
    <source>
        <dbReference type="Proteomes" id="UP000614580"/>
    </source>
</evidence>
<evidence type="ECO:0000313" key="1">
    <source>
        <dbReference type="EMBL" id="CAD7767092.1"/>
    </source>
</evidence>
<dbReference type="SUPFAM" id="SSF52467">
    <property type="entry name" value="DHS-like NAD/FAD-binding domain"/>
    <property type="match status" value="1"/>
</dbReference>
<reference evidence="1" key="1">
    <citation type="submission" date="2020-12" db="EMBL/GenBank/DDBJ databases">
        <authorList>
            <person name="Hahn C.J."/>
            <person name="Laso-Perez R."/>
            <person name="Vulcano F."/>
            <person name="Vaziourakis K.-M."/>
            <person name="Stokke R."/>
            <person name="Steen I.H."/>
            <person name="Teske A."/>
            <person name="Boetius A."/>
            <person name="Liebeke M."/>
            <person name="Amann R."/>
            <person name="Knittel K."/>
        </authorList>
    </citation>
    <scope>NUCLEOTIDE SEQUENCE</scope>
    <source>
        <strain evidence="1">Gfbio:c6db26ca-90af-429b-aeed-0e3e8aed0b5e:GoM-Arc1_AMV-AAA_792_C10</strain>
    </source>
</reference>
<proteinExistence type="predicted"/>
<gene>
    <name evidence="1" type="ORF">DNFNHJIP_00499</name>
</gene>
<protein>
    <submittedName>
        <fullName evidence="1">Uncharacterized protein</fullName>
    </submittedName>
</protein>
<dbReference type="InterPro" id="IPR029035">
    <property type="entry name" value="DHS-like_NAD/FAD-binding_dom"/>
</dbReference>
<accession>A0A812A260</accession>
<dbReference type="Proteomes" id="UP000614580">
    <property type="component" value="Unassembled WGS sequence"/>
</dbReference>
<organism evidence="1 2">
    <name type="scientific">Candidatus Argoarchaeum ethanivorans</name>
    <dbReference type="NCBI Taxonomy" id="2608793"/>
    <lineage>
        <taxon>Archaea</taxon>
        <taxon>Methanobacteriati</taxon>
        <taxon>Methanobacteriota</taxon>
        <taxon>Stenosarchaea group</taxon>
        <taxon>Methanomicrobia</taxon>
        <taxon>Methanosarcinales</taxon>
        <taxon>Methanosarcinales incertae sedis</taxon>
        <taxon>GOM Arc I cluster</taxon>
        <taxon>Candidatus Argoarchaeum</taxon>
    </lineage>
</organism>
<sequence>MDVKISEVLKVHLIKAHGDESMVVCTNDGYAFSSDTKKCKYCDMELIPYVMIPDSAKKHANYFIDELNEKSKYFDLITSLGFSGRYDPHIVAMLTKFRDSGAIICNIDPKANERLPIAQMKIPDTADSVFQGVKENLRGIPMQSLDLEFTPTFPTLDR</sequence>
<name>A0A812A260_9EURY</name>
<dbReference type="EMBL" id="CAJHZY010000055">
    <property type="protein sequence ID" value="CAD7767092.1"/>
    <property type="molecule type" value="Genomic_DNA"/>
</dbReference>
<comment type="caution">
    <text evidence="1">The sequence shown here is derived from an EMBL/GenBank/DDBJ whole genome shotgun (WGS) entry which is preliminary data.</text>
</comment>